<evidence type="ECO:0000256" key="22">
    <source>
        <dbReference type="ARBA" id="ARBA00023316"/>
    </source>
</evidence>
<gene>
    <name evidence="32" type="ORF">DDZ18_06365</name>
</gene>
<keyword evidence="17" id="KW-0573">Peptidoglycan synthesis</keyword>
<feature type="compositionally biased region" description="Acidic residues" evidence="27">
    <location>
        <begin position="832"/>
        <end position="849"/>
    </location>
</feature>
<keyword evidence="15" id="KW-0133">Cell shape</keyword>
<organism evidence="32 33">
    <name type="scientific">Marinicauda salina</name>
    <dbReference type="NCBI Taxonomy" id="2135793"/>
    <lineage>
        <taxon>Bacteria</taxon>
        <taxon>Pseudomonadati</taxon>
        <taxon>Pseudomonadota</taxon>
        <taxon>Alphaproteobacteria</taxon>
        <taxon>Maricaulales</taxon>
        <taxon>Maricaulaceae</taxon>
        <taxon>Marinicauda</taxon>
    </lineage>
</organism>
<dbReference type="OrthoDB" id="9766909at2"/>
<evidence type="ECO:0000256" key="24">
    <source>
        <dbReference type="ARBA" id="ARBA00044770"/>
    </source>
</evidence>
<dbReference type="Pfam" id="PF00912">
    <property type="entry name" value="Transgly"/>
    <property type="match status" value="1"/>
</dbReference>
<evidence type="ECO:0000256" key="10">
    <source>
        <dbReference type="ARBA" id="ARBA00022670"/>
    </source>
</evidence>
<dbReference type="Proteomes" id="UP000245168">
    <property type="component" value="Unassembled WGS sequence"/>
</dbReference>
<evidence type="ECO:0000256" key="4">
    <source>
        <dbReference type="ARBA" id="ARBA00007739"/>
    </source>
</evidence>
<dbReference type="EMBL" id="QEXV01000003">
    <property type="protein sequence ID" value="PWE17308.1"/>
    <property type="molecule type" value="Genomic_DNA"/>
</dbReference>
<dbReference type="SUPFAM" id="SSF53955">
    <property type="entry name" value="Lysozyme-like"/>
    <property type="match status" value="1"/>
</dbReference>
<evidence type="ECO:0000256" key="9">
    <source>
        <dbReference type="ARBA" id="ARBA00022645"/>
    </source>
</evidence>
<keyword evidence="10" id="KW-0645">Protease</keyword>
<keyword evidence="12" id="KW-0808">Transferase</keyword>
<evidence type="ECO:0000256" key="17">
    <source>
        <dbReference type="ARBA" id="ARBA00022984"/>
    </source>
</evidence>
<evidence type="ECO:0000256" key="18">
    <source>
        <dbReference type="ARBA" id="ARBA00022989"/>
    </source>
</evidence>
<dbReference type="Gene3D" id="2.40.50.140">
    <property type="entry name" value="Nucleic acid-binding proteins"/>
    <property type="match status" value="1"/>
</dbReference>
<keyword evidence="33" id="KW-1185">Reference proteome</keyword>
<keyword evidence="7" id="KW-1003">Cell membrane</keyword>
<evidence type="ECO:0000256" key="19">
    <source>
        <dbReference type="ARBA" id="ARBA00023136"/>
    </source>
</evidence>
<evidence type="ECO:0000313" key="32">
    <source>
        <dbReference type="EMBL" id="PWE17308.1"/>
    </source>
</evidence>
<evidence type="ECO:0000256" key="21">
    <source>
        <dbReference type="ARBA" id="ARBA00023268"/>
    </source>
</evidence>
<dbReference type="GO" id="GO:0071555">
    <property type="term" value="P:cell wall organization"/>
    <property type="evidence" value="ECO:0007669"/>
    <property type="project" value="UniProtKB-KW"/>
</dbReference>
<dbReference type="Gene3D" id="1.10.3810.10">
    <property type="entry name" value="Biosynthetic peptidoglycan transglycosylase-like"/>
    <property type="match status" value="1"/>
</dbReference>
<comment type="catalytic activity">
    <reaction evidence="23">
        <text>Preferential cleavage: (Ac)2-L-Lys-D-Ala-|-D-Ala. Also transpeptidation of peptidyl-alanyl moieties that are N-acyl substituents of D-alanine.</text>
        <dbReference type="EC" id="3.4.16.4"/>
    </reaction>
</comment>
<dbReference type="PANTHER" id="PTHR32282">
    <property type="entry name" value="BINDING PROTEIN TRANSPEPTIDASE, PUTATIVE-RELATED"/>
    <property type="match status" value="1"/>
</dbReference>
<evidence type="ECO:0000259" key="29">
    <source>
        <dbReference type="Pfam" id="PF00905"/>
    </source>
</evidence>
<keyword evidence="21" id="KW-0511">Multifunctional enzyme</keyword>
<keyword evidence="14" id="KW-0378">Hydrolase</keyword>
<evidence type="ECO:0000313" key="33">
    <source>
        <dbReference type="Proteomes" id="UP000245168"/>
    </source>
</evidence>
<comment type="caution">
    <text evidence="32">The sequence shown here is derived from an EMBL/GenBank/DDBJ whole genome shotgun (WGS) entry which is preliminary data.</text>
</comment>
<dbReference type="InterPro" id="IPR012338">
    <property type="entry name" value="Beta-lactam/transpept-like"/>
</dbReference>
<evidence type="ECO:0000256" key="26">
    <source>
        <dbReference type="ARBA" id="ARBA00060592"/>
    </source>
</evidence>
<dbReference type="Pfam" id="PF17092">
    <property type="entry name" value="PCB_OB"/>
    <property type="match status" value="1"/>
</dbReference>
<protein>
    <recommendedName>
        <fullName evidence="6">Penicillin-binding protein 1A</fullName>
        <ecNumber evidence="24">2.4.99.28</ecNumber>
        <ecNumber evidence="5">3.4.16.4</ecNumber>
    </recommendedName>
</protein>
<evidence type="ECO:0000256" key="13">
    <source>
        <dbReference type="ARBA" id="ARBA00022692"/>
    </source>
</evidence>
<dbReference type="Pfam" id="PF00905">
    <property type="entry name" value="Transpeptidase"/>
    <property type="match status" value="1"/>
</dbReference>
<comment type="subcellular location">
    <subcellularLocation>
        <location evidence="1">Cell inner membrane</location>
        <topology evidence="1">Single-pass type II membrane protein</topology>
    </subcellularLocation>
</comment>
<reference evidence="33" key="1">
    <citation type="submission" date="2018-05" db="EMBL/GenBank/DDBJ databases">
        <authorList>
            <person name="Liu B.-T."/>
        </authorList>
    </citation>
    <scope>NUCLEOTIDE SEQUENCE [LARGE SCALE GENOMIC DNA]</scope>
    <source>
        <strain evidence="33">WD6-1</strain>
    </source>
</reference>
<evidence type="ECO:0000256" key="14">
    <source>
        <dbReference type="ARBA" id="ARBA00022801"/>
    </source>
</evidence>
<dbReference type="Gene3D" id="3.40.710.10">
    <property type="entry name" value="DD-peptidase/beta-lactamase superfamily"/>
    <property type="match status" value="2"/>
</dbReference>
<accession>A0A2U2BTI6</accession>
<dbReference type="NCBIfam" id="TIGR02074">
    <property type="entry name" value="PBP_1a_fam"/>
    <property type="match status" value="1"/>
</dbReference>
<dbReference type="PANTHER" id="PTHR32282:SF27">
    <property type="entry name" value="PENICILLIN-BINDING PROTEIN 1A"/>
    <property type="match status" value="1"/>
</dbReference>
<evidence type="ECO:0000259" key="31">
    <source>
        <dbReference type="Pfam" id="PF17092"/>
    </source>
</evidence>
<dbReference type="InterPro" id="IPR012340">
    <property type="entry name" value="NA-bd_OB-fold"/>
</dbReference>
<evidence type="ECO:0000256" key="2">
    <source>
        <dbReference type="ARBA" id="ARBA00004752"/>
    </source>
</evidence>
<feature type="domain" description="Penicillin-binding protein OB-like" evidence="31">
    <location>
        <begin position="332"/>
        <end position="460"/>
    </location>
</feature>
<evidence type="ECO:0000256" key="11">
    <source>
        <dbReference type="ARBA" id="ARBA00022676"/>
    </source>
</evidence>
<dbReference type="InterPro" id="IPR036950">
    <property type="entry name" value="PBP_transglycosylase"/>
</dbReference>
<keyword evidence="19 28" id="KW-0472">Membrane</keyword>
<keyword evidence="8" id="KW-0997">Cell inner membrane</keyword>
<dbReference type="GO" id="GO:0008360">
    <property type="term" value="P:regulation of cell shape"/>
    <property type="evidence" value="ECO:0007669"/>
    <property type="project" value="UniProtKB-KW"/>
</dbReference>
<evidence type="ECO:0000256" key="3">
    <source>
        <dbReference type="ARBA" id="ARBA00007090"/>
    </source>
</evidence>
<dbReference type="EC" id="3.4.16.4" evidence="5"/>
<evidence type="ECO:0000256" key="28">
    <source>
        <dbReference type="SAM" id="Phobius"/>
    </source>
</evidence>
<dbReference type="GO" id="GO:0008658">
    <property type="term" value="F:penicillin binding"/>
    <property type="evidence" value="ECO:0007669"/>
    <property type="project" value="InterPro"/>
</dbReference>
<dbReference type="InterPro" id="IPR001264">
    <property type="entry name" value="Glyco_trans_51"/>
</dbReference>
<comment type="pathway">
    <text evidence="2">Cell wall biogenesis; peptidoglycan biosynthesis.</text>
</comment>
<dbReference type="GO" id="GO:0008955">
    <property type="term" value="F:peptidoglycan glycosyltransferase activity"/>
    <property type="evidence" value="ECO:0007669"/>
    <property type="project" value="UniProtKB-EC"/>
</dbReference>
<evidence type="ECO:0000256" key="5">
    <source>
        <dbReference type="ARBA" id="ARBA00012448"/>
    </source>
</evidence>
<proteinExistence type="inferred from homology"/>
<keyword evidence="18 28" id="KW-1133">Transmembrane helix</keyword>
<evidence type="ECO:0000256" key="8">
    <source>
        <dbReference type="ARBA" id="ARBA00022519"/>
    </source>
</evidence>
<comment type="pathway">
    <text evidence="26">Glycan biosynthesis.</text>
</comment>
<keyword evidence="16" id="KW-0735">Signal-anchor</keyword>
<evidence type="ECO:0000256" key="6">
    <source>
        <dbReference type="ARBA" id="ARBA00018638"/>
    </source>
</evidence>
<feature type="region of interest" description="Disordered" evidence="27">
    <location>
        <begin position="797"/>
        <end position="849"/>
    </location>
</feature>
<dbReference type="GO" id="GO:0030288">
    <property type="term" value="C:outer membrane-bounded periplasmic space"/>
    <property type="evidence" value="ECO:0007669"/>
    <property type="project" value="TreeGrafter"/>
</dbReference>
<evidence type="ECO:0000256" key="27">
    <source>
        <dbReference type="SAM" id="MobiDB-lite"/>
    </source>
</evidence>
<dbReference type="GO" id="GO:0046677">
    <property type="term" value="P:response to antibiotic"/>
    <property type="evidence" value="ECO:0007669"/>
    <property type="project" value="UniProtKB-KW"/>
</dbReference>
<feature type="domain" description="Penicillin-binding protein transpeptidase" evidence="29">
    <location>
        <begin position="462"/>
        <end position="756"/>
    </location>
</feature>
<feature type="domain" description="Glycosyl transferase family 51" evidence="30">
    <location>
        <begin position="65"/>
        <end position="244"/>
    </location>
</feature>
<keyword evidence="22" id="KW-0961">Cell wall biogenesis/degradation</keyword>
<dbReference type="AlphaFoldDB" id="A0A2U2BTI6"/>
<dbReference type="InterPro" id="IPR023346">
    <property type="entry name" value="Lysozyme-like_dom_sf"/>
</dbReference>
<dbReference type="UniPathway" id="UPA00219"/>
<comment type="similarity">
    <text evidence="3">In the C-terminal section; belongs to the transpeptidase family.</text>
</comment>
<comment type="catalytic activity">
    <reaction evidence="25">
        <text>[GlcNAc-(1-&gt;4)-Mur2Ac(oyl-L-Ala-gamma-D-Glu-L-Lys-D-Ala-D-Ala)](n)-di-trans,octa-cis-undecaprenyl diphosphate + beta-D-GlcNAc-(1-&gt;4)-Mur2Ac(oyl-L-Ala-gamma-D-Glu-L-Lys-D-Ala-D-Ala)-di-trans,octa-cis-undecaprenyl diphosphate = [GlcNAc-(1-&gt;4)-Mur2Ac(oyl-L-Ala-gamma-D-Glu-L-Lys-D-Ala-D-Ala)](n+1)-di-trans,octa-cis-undecaprenyl diphosphate + di-trans,octa-cis-undecaprenyl diphosphate + H(+)</text>
        <dbReference type="Rhea" id="RHEA:23708"/>
        <dbReference type="Rhea" id="RHEA-COMP:9602"/>
        <dbReference type="Rhea" id="RHEA-COMP:9603"/>
        <dbReference type="ChEBI" id="CHEBI:15378"/>
        <dbReference type="ChEBI" id="CHEBI:58405"/>
        <dbReference type="ChEBI" id="CHEBI:60033"/>
        <dbReference type="ChEBI" id="CHEBI:78435"/>
        <dbReference type="EC" id="2.4.99.28"/>
    </reaction>
</comment>
<keyword evidence="13 28" id="KW-0812">Transmembrane</keyword>
<feature type="transmembrane region" description="Helical" evidence="28">
    <location>
        <begin position="12"/>
        <end position="36"/>
    </location>
</feature>
<dbReference type="InterPro" id="IPR050396">
    <property type="entry name" value="Glycosyltr_51/Transpeptidase"/>
</dbReference>
<evidence type="ECO:0000256" key="16">
    <source>
        <dbReference type="ARBA" id="ARBA00022968"/>
    </source>
</evidence>
<evidence type="ECO:0000256" key="23">
    <source>
        <dbReference type="ARBA" id="ARBA00034000"/>
    </source>
</evidence>
<dbReference type="GO" id="GO:0006508">
    <property type="term" value="P:proteolysis"/>
    <property type="evidence" value="ECO:0007669"/>
    <property type="project" value="UniProtKB-KW"/>
</dbReference>
<evidence type="ECO:0000256" key="12">
    <source>
        <dbReference type="ARBA" id="ARBA00022679"/>
    </source>
</evidence>
<evidence type="ECO:0000259" key="30">
    <source>
        <dbReference type="Pfam" id="PF00912"/>
    </source>
</evidence>
<comment type="similarity">
    <text evidence="4">In the N-terminal section; belongs to the glycosyltransferase 51 family.</text>
</comment>
<keyword evidence="11" id="KW-0328">Glycosyltransferase</keyword>
<dbReference type="GO" id="GO:0009252">
    <property type="term" value="P:peptidoglycan biosynthetic process"/>
    <property type="evidence" value="ECO:0007669"/>
    <property type="project" value="UniProtKB-UniPathway"/>
</dbReference>
<dbReference type="GO" id="GO:0009002">
    <property type="term" value="F:serine-type D-Ala-D-Ala carboxypeptidase activity"/>
    <property type="evidence" value="ECO:0007669"/>
    <property type="project" value="UniProtKB-EC"/>
</dbReference>
<dbReference type="InterPro" id="IPR001460">
    <property type="entry name" value="PCN-bd_Tpept"/>
</dbReference>
<dbReference type="EC" id="2.4.99.28" evidence="24"/>
<evidence type="ECO:0000256" key="25">
    <source>
        <dbReference type="ARBA" id="ARBA00049902"/>
    </source>
</evidence>
<evidence type="ECO:0000256" key="7">
    <source>
        <dbReference type="ARBA" id="ARBA00022475"/>
    </source>
</evidence>
<dbReference type="GO" id="GO:0005886">
    <property type="term" value="C:plasma membrane"/>
    <property type="evidence" value="ECO:0007669"/>
    <property type="project" value="UniProtKB-SubCell"/>
</dbReference>
<dbReference type="RefSeq" id="WP_109252539.1">
    <property type="nucleotide sequence ID" value="NZ_QEXV01000003.1"/>
</dbReference>
<sequence>MKLFTWKNAARAALWGGGATVVLGLAAVIAAAVYVVRVTDDLPDYQQLAEYEPPIMSRVHAGDGLLIAEFAREQRVFVPIDNVPPLVINAYLSAEDKNFYEHGGVDFLGMARGVSRSAIQLALGRGGPLQSGSTITQQVAKNFLFSSEQRIERKVREIVIARRMERAFTKDEILELYLNEIYLGNRAYGVAAAALNYFGKSLDELELHEAAYLAALPKGPSNYHPEREREAAIGRRNWVLERMHVNGYITAEERDAAQAAPLTTTERLSGSRYLAAEYFVEQVRREVFDRYGEDQLYDGGLSIRTTLDTTMQLTARRALRNGLEDYDRRHGYRGPLTQLETLDDWAAQLAEFEPPADLDEGWTVAVVLDLTAEDARIGLLNGDRGRIPLYALEWAREPGRRENGFPTLGDPIERPADALSVGDVVLVEQLTQADAPEADGDESEIVVGADDYGLRQIPEVNGAILALDPHTGRVLSMVGGYSFQQSQFNRAVQAQRQPGSAFKPFVYTAALDNGFTPASIILDAPFAASGGSELRFYRPQNYSEEFYGPSTLRRGIELSRNVMTVRLAQDMGMQPIVEYGERFGIYEDLEPVLAMALGAGETTLHDLVSGYAALVNGGRLIEPTIVDRVQDRSGDTIYVHDPRPCEGCDAEEWRPDLEEPELPELGEQVVEPATAYQMVHLLQGVVERGTGTALRSLERPLGGKTGTTNDFRDAWFVGFSPDLIVGVYVGYDTPLPLGSGEAGGRVAAPIVRDFLEPTLENYPVAPFRVPEGVRLVPIDSRTGEPSVIGRPGTILEAFQPGTEPVRGERPEDEALSFGSGALGGSGERDGETGDDDEGEDEDDALGGLY</sequence>
<keyword evidence="9" id="KW-0121">Carboxypeptidase</keyword>
<dbReference type="InterPro" id="IPR031376">
    <property type="entry name" value="PCB_OB"/>
</dbReference>
<evidence type="ECO:0000256" key="15">
    <source>
        <dbReference type="ARBA" id="ARBA00022960"/>
    </source>
</evidence>
<name>A0A2U2BTI6_9PROT</name>
<dbReference type="FunFam" id="1.10.3810.10:FF:000003">
    <property type="entry name" value="Penicillin-binding protein 1a"/>
    <property type="match status" value="1"/>
</dbReference>
<evidence type="ECO:0000256" key="20">
    <source>
        <dbReference type="ARBA" id="ARBA00023251"/>
    </source>
</evidence>
<evidence type="ECO:0000256" key="1">
    <source>
        <dbReference type="ARBA" id="ARBA00004249"/>
    </source>
</evidence>
<keyword evidence="20" id="KW-0046">Antibiotic resistance</keyword>
<dbReference type="SUPFAM" id="SSF56601">
    <property type="entry name" value="beta-lactamase/transpeptidase-like"/>
    <property type="match status" value="1"/>
</dbReference>